<evidence type="ECO:0000313" key="3">
    <source>
        <dbReference type="Proteomes" id="UP000315750"/>
    </source>
</evidence>
<keyword evidence="1" id="KW-1133">Transmembrane helix</keyword>
<feature type="transmembrane region" description="Helical" evidence="1">
    <location>
        <begin position="37"/>
        <end position="59"/>
    </location>
</feature>
<evidence type="ECO:0000256" key="1">
    <source>
        <dbReference type="SAM" id="Phobius"/>
    </source>
</evidence>
<dbReference type="NCBIfam" id="TIGR02532">
    <property type="entry name" value="IV_pilin_GFxxxE"/>
    <property type="match status" value="1"/>
</dbReference>
<protein>
    <submittedName>
        <fullName evidence="2">Uncharacterized protein</fullName>
    </submittedName>
</protein>
<dbReference type="SUPFAM" id="SSF54523">
    <property type="entry name" value="Pili subunits"/>
    <property type="match status" value="1"/>
</dbReference>
<keyword evidence="1" id="KW-0472">Membrane</keyword>
<sequence length="463" mass="49602">MKLDMRKANVAGKAIVAGASAAPATHGRRGRAAAGLTLVELLVVIVILATLTAAALPVLTPSTTERRIRETSRSLNTFIAMVQAQAIRTGRPSGIALKRLSSETNNANDRGVCIEVVHVEQPAPYTGFDENSRMRVALTPDANNANVYLDFVTKGIANNDSLPNGWDADLVPQGVLRVGDVVEVLGSRFRIVGTQVGAVDPISGYLMGNAGNTTDRQVLIAQVINNTGQLLNPVSDSNGAPISSAYFMAGGFMAGGNAPPYWSEPVKYKILRQPTPTAQAPYQLPNGIAIDLEASGILGGLPFHVSNGNERDALINETPDDTPIYVMFNPEGSIERVQQKRVVKANDTLPLSVLTRPTNNVALLVGRRELIPAATGLNLTTGTETEIELEKAKLNWLNTESRWIVVGAQTGSVVTTENAFVNTKTLTYYDADRDGDTDDLDQRMIQIQAAQEFAREMNRSGGS</sequence>
<dbReference type="Pfam" id="PF07963">
    <property type="entry name" value="N_methyl"/>
    <property type="match status" value="1"/>
</dbReference>
<keyword evidence="1" id="KW-0812">Transmembrane</keyword>
<dbReference type="AlphaFoldDB" id="A0A518AU83"/>
<dbReference type="EMBL" id="CP036278">
    <property type="protein sequence ID" value="QDU58266.1"/>
    <property type="molecule type" value="Genomic_DNA"/>
</dbReference>
<dbReference type="InterPro" id="IPR012902">
    <property type="entry name" value="N_methyl_site"/>
</dbReference>
<dbReference type="InterPro" id="IPR045584">
    <property type="entry name" value="Pilin-like"/>
</dbReference>
<keyword evidence="3" id="KW-1185">Reference proteome</keyword>
<accession>A0A518AU83</accession>
<dbReference type="PROSITE" id="PS00409">
    <property type="entry name" value="PROKAR_NTER_METHYL"/>
    <property type="match status" value="1"/>
</dbReference>
<evidence type="ECO:0000313" key="2">
    <source>
        <dbReference type="EMBL" id="QDU58266.1"/>
    </source>
</evidence>
<organism evidence="2 3">
    <name type="scientific">Aeoliella mucimassa</name>
    <dbReference type="NCBI Taxonomy" id="2527972"/>
    <lineage>
        <taxon>Bacteria</taxon>
        <taxon>Pseudomonadati</taxon>
        <taxon>Planctomycetota</taxon>
        <taxon>Planctomycetia</taxon>
        <taxon>Pirellulales</taxon>
        <taxon>Lacipirellulaceae</taxon>
        <taxon>Aeoliella</taxon>
    </lineage>
</organism>
<name>A0A518AU83_9BACT</name>
<dbReference type="RefSeq" id="WP_145249970.1">
    <property type="nucleotide sequence ID" value="NZ_CP036278.1"/>
</dbReference>
<dbReference type="Proteomes" id="UP000315750">
    <property type="component" value="Chromosome"/>
</dbReference>
<reference evidence="2 3" key="1">
    <citation type="submission" date="2019-02" db="EMBL/GenBank/DDBJ databases">
        <title>Deep-cultivation of Planctomycetes and their phenomic and genomic characterization uncovers novel biology.</title>
        <authorList>
            <person name="Wiegand S."/>
            <person name="Jogler M."/>
            <person name="Boedeker C."/>
            <person name="Pinto D."/>
            <person name="Vollmers J."/>
            <person name="Rivas-Marin E."/>
            <person name="Kohn T."/>
            <person name="Peeters S.H."/>
            <person name="Heuer A."/>
            <person name="Rast P."/>
            <person name="Oberbeckmann S."/>
            <person name="Bunk B."/>
            <person name="Jeske O."/>
            <person name="Meyerdierks A."/>
            <person name="Storesund J.E."/>
            <person name="Kallscheuer N."/>
            <person name="Luecker S."/>
            <person name="Lage O.M."/>
            <person name="Pohl T."/>
            <person name="Merkel B.J."/>
            <person name="Hornburger P."/>
            <person name="Mueller R.-W."/>
            <person name="Bruemmer F."/>
            <person name="Labrenz M."/>
            <person name="Spormann A.M."/>
            <person name="Op den Camp H."/>
            <person name="Overmann J."/>
            <person name="Amann R."/>
            <person name="Jetten M.S.M."/>
            <person name="Mascher T."/>
            <person name="Medema M.H."/>
            <person name="Devos D.P."/>
            <person name="Kaster A.-K."/>
            <person name="Ovreas L."/>
            <person name="Rohde M."/>
            <person name="Galperin M.Y."/>
            <person name="Jogler C."/>
        </authorList>
    </citation>
    <scope>NUCLEOTIDE SEQUENCE [LARGE SCALE GENOMIC DNA]</scope>
    <source>
        <strain evidence="2 3">Pan181</strain>
    </source>
</reference>
<dbReference type="OrthoDB" id="249957at2"/>
<proteinExistence type="predicted"/>
<dbReference type="Gene3D" id="3.30.700.10">
    <property type="entry name" value="Glycoprotein, Type 4 Pilin"/>
    <property type="match status" value="1"/>
</dbReference>
<dbReference type="KEGG" id="amuc:Pan181_44990"/>
<gene>
    <name evidence="2" type="ORF">Pan181_44990</name>
</gene>